<feature type="region of interest" description="Disordered" evidence="1">
    <location>
        <begin position="159"/>
        <end position="182"/>
    </location>
</feature>
<proteinExistence type="predicted"/>
<gene>
    <name evidence="2" type="ORF">K9W46_04500</name>
</gene>
<feature type="compositionally biased region" description="Acidic residues" evidence="1">
    <location>
        <begin position="163"/>
        <end position="172"/>
    </location>
</feature>
<dbReference type="Proteomes" id="UP001200513">
    <property type="component" value="Chromosome"/>
</dbReference>
<protein>
    <submittedName>
        <fullName evidence="2">Uncharacterized protein</fullName>
    </submittedName>
</protein>
<organism evidence="2">
    <name type="scientific">Candidatus Heimdallarchaeum endolithica</name>
    <dbReference type="NCBI Taxonomy" id="2876572"/>
    <lineage>
        <taxon>Archaea</taxon>
        <taxon>Promethearchaeati</taxon>
        <taxon>Candidatus Heimdallarchaeota</taxon>
        <taxon>Candidatus Heimdallarchaeia (ex Rinke et al. 2021) (nom. nud.)</taxon>
        <taxon>Candidatus Heimdallarchaeales</taxon>
        <taxon>Candidatus Heimdallarchaeaceae</taxon>
        <taxon>Candidatus Heimdallarchaeum</taxon>
    </lineage>
</organism>
<reference evidence="2" key="1">
    <citation type="journal article" date="2022" name="Nat. Microbiol.">
        <title>Unique mobile elements and scalable gene flow at the prokaryote-eukaryote boundary revealed by circularized Asgard archaea genomes.</title>
        <authorList>
            <person name="Wu F."/>
            <person name="Speth D.R."/>
            <person name="Philosof A."/>
            <person name="Cremiere A."/>
            <person name="Narayanan A."/>
            <person name="Barco R.A."/>
            <person name="Connon S.A."/>
            <person name="Amend J.P."/>
            <person name="Antoshechkin I.A."/>
            <person name="Orphan V.J."/>
        </authorList>
    </citation>
    <scope>NUCLEOTIDE SEQUENCE</scope>
    <source>
        <strain evidence="2">PR6</strain>
    </source>
</reference>
<accession>A0A9Y1FQ62</accession>
<evidence type="ECO:0000256" key="1">
    <source>
        <dbReference type="SAM" id="MobiDB-lite"/>
    </source>
</evidence>
<dbReference type="EMBL" id="CP084167">
    <property type="protein sequence ID" value="UJG44444.1"/>
    <property type="molecule type" value="Genomic_DNA"/>
</dbReference>
<dbReference type="AlphaFoldDB" id="A0A9Y1FQ62"/>
<sequence>MKIVKYNKEKLKLTIFGYKFLLTKKQDLELLKRLFSRLISDYNLDNISVEDSFIEHLYGNTISDASMRIIELLKNNIDDKLNLKDEKMAKNPKKLCEKLFELSEKLILKIEEQKKQDINFLQTLKTEITNILVGHNTSDDATSVSDTMVSDSFRLTSETVRDESDEYDEDQEEISRSDISSDSEYQEIVSSKNLKEINREMNKIHNVMKDISRYLSSIIATFREISNGSSYILDDHDKLRSIADKSNTGDFYPFIFCSQKLIISFLELLINYSKLLSDIVKDMVIDEKLETSSLGKRIEILEKNLSSIKNRFLKEKIIISEDILESFQELTYFTPEKAIGHLFEFEINQSELENIEKLCKTIQNCFGEDIKKAVDFNQLSQIGIRKIISQNETKALEAIKSIEYEKNILYDIIALVEGILENFESQLDKYQIESYEALRTEFQDYLDMFFNFLPVKKEDSFLSVFSNIFANKYKHEHEFSDTLIIAVVLYIIKSNYKLFIAEKTELLRSLKAQEEQFDKYLTKISEEISKERKSSTGSNLEKIVDQTISKLANANENFSSKKDLSQNIQTILKDLLISIQITDSDYSTSLSQEKQKYLDLRNKIEEFIDRNKGSLNYIFIGFLKKYLNNVNQELLMLKDPVSAIGNYQNINKFLETVIEEMEKPNRSSRLIWR</sequence>
<name>A0A9Y1FQ62_9ARCH</name>
<evidence type="ECO:0000313" key="2">
    <source>
        <dbReference type="EMBL" id="UJG44444.1"/>
    </source>
</evidence>